<accession>A0A1Y2IPG6</accession>
<dbReference type="SUPFAM" id="SSF53300">
    <property type="entry name" value="vWA-like"/>
    <property type="match status" value="1"/>
</dbReference>
<evidence type="ECO:0000256" key="3">
    <source>
        <dbReference type="ARBA" id="ARBA00007188"/>
    </source>
</evidence>
<evidence type="ECO:0000256" key="5">
    <source>
        <dbReference type="ARBA" id="ARBA00022553"/>
    </source>
</evidence>
<feature type="compositionally biased region" description="Low complexity" evidence="11">
    <location>
        <begin position="4451"/>
        <end position="4464"/>
    </location>
</feature>
<evidence type="ECO:0000256" key="10">
    <source>
        <dbReference type="PIRNR" id="PIRNR010340"/>
    </source>
</evidence>
<evidence type="ECO:0000256" key="6">
    <source>
        <dbReference type="ARBA" id="ARBA00022741"/>
    </source>
</evidence>
<dbReference type="Pfam" id="PF17867">
    <property type="entry name" value="AAA_lid_7"/>
    <property type="match status" value="3"/>
</dbReference>
<dbReference type="InterPro" id="IPR003593">
    <property type="entry name" value="AAA+_ATPase"/>
</dbReference>
<feature type="compositionally biased region" description="Polar residues" evidence="11">
    <location>
        <begin position="4571"/>
        <end position="4582"/>
    </location>
</feature>
<dbReference type="GO" id="GO:0005524">
    <property type="term" value="F:ATP binding"/>
    <property type="evidence" value="ECO:0007669"/>
    <property type="project" value="UniProtKB-KW"/>
</dbReference>
<dbReference type="Proteomes" id="UP000193067">
    <property type="component" value="Unassembled WGS sequence"/>
</dbReference>
<feature type="compositionally biased region" description="Acidic residues" evidence="11">
    <location>
        <begin position="4222"/>
        <end position="4231"/>
    </location>
</feature>
<feature type="region of interest" description="Disordered" evidence="11">
    <location>
        <begin position="4172"/>
        <end position="4690"/>
    </location>
</feature>
<dbReference type="InterPro" id="IPR002035">
    <property type="entry name" value="VWF_A"/>
</dbReference>
<dbReference type="PANTHER" id="PTHR48103">
    <property type="entry name" value="MIDASIN-RELATED"/>
    <property type="match status" value="1"/>
</dbReference>
<feature type="region of interest" description="Disordered" evidence="11">
    <location>
        <begin position="4705"/>
        <end position="4739"/>
    </location>
</feature>
<evidence type="ECO:0000256" key="1">
    <source>
        <dbReference type="ARBA" id="ARBA00004604"/>
    </source>
</evidence>
<keyword evidence="8 10" id="KW-0143">Chaperone</keyword>
<proteinExistence type="inferred from homology"/>
<evidence type="ECO:0000256" key="7">
    <source>
        <dbReference type="ARBA" id="ARBA00022840"/>
    </source>
</evidence>
<keyword evidence="9 10" id="KW-0539">Nucleus</keyword>
<feature type="compositionally biased region" description="Basic and acidic residues" evidence="11">
    <location>
        <begin position="4644"/>
        <end position="4655"/>
    </location>
</feature>
<feature type="compositionally biased region" description="Acidic residues" evidence="11">
    <location>
        <begin position="4346"/>
        <end position="4372"/>
    </location>
</feature>
<protein>
    <recommendedName>
        <fullName evidence="4 10">Midasin</fullName>
    </recommendedName>
</protein>
<dbReference type="InterPro" id="IPR027417">
    <property type="entry name" value="P-loop_NTPase"/>
</dbReference>
<evidence type="ECO:0000256" key="4">
    <source>
        <dbReference type="ARBA" id="ARBA00017143"/>
    </source>
</evidence>
<feature type="compositionally biased region" description="Acidic residues" evidence="11">
    <location>
        <begin position="4435"/>
        <end position="4450"/>
    </location>
</feature>
<dbReference type="InterPro" id="IPR011704">
    <property type="entry name" value="ATPase_dyneun-rel_AAA"/>
</dbReference>
<feature type="compositionally biased region" description="Basic and acidic residues" evidence="11">
    <location>
        <begin position="4322"/>
        <end position="4345"/>
    </location>
</feature>
<dbReference type="GO" id="GO:0016887">
    <property type="term" value="F:ATP hydrolysis activity"/>
    <property type="evidence" value="ECO:0007669"/>
    <property type="project" value="InterPro"/>
</dbReference>
<feature type="domain" description="VWFA" evidence="12">
    <location>
        <begin position="4836"/>
        <end position="5054"/>
    </location>
</feature>
<dbReference type="GO" id="GO:0030687">
    <property type="term" value="C:preribosome, large subunit precursor"/>
    <property type="evidence" value="ECO:0007669"/>
    <property type="project" value="TreeGrafter"/>
</dbReference>
<dbReference type="GO" id="GO:0000027">
    <property type="term" value="P:ribosomal large subunit assembly"/>
    <property type="evidence" value="ECO:0007669"/>
    <property type="project" value="InterPro"/>
</dbReference>
<feature type="compositionally biased region" description="Acidic residues" evidence="11">
    <location>
        <begin position="4407"/>
        <end position="4428"/>
    </location>
</feature>
<keyword evidence="14" id="KW-1185">Reference proteome</keyword>
<evidence type="ECO:0000256" key="2">
    <source>
        <dbReference type="ARBA" id="ARBA00004642"/>
    </source>
</evidence>
<dbReference type="Pfam" id="PF21108">
    <property type="entry name" value="MDN1_4th"/>
    <property type="match status" value="1"/>
</dbReference>
<dbReference type="STRING" id="1353009.A0A1Y2IPG6"/>
<dbReference type="PIRSF" id="PIRSF010340">
    <property type="entry name" value="Midasin"/>
    <property type="match status" value="1"/>
</dbReference>
<comment type="similarity">
    <text evidence="3 10">Belongs to the midasin family.</text>
</comment>
<keyword evidence="6 10" id="KW-0547">Nucleotide-binding</keyword>
<dbReference type="GO" id="GO:0005730">
    <property type="term" value="C:nucleolus"/>
    <property type="evidence" value="ECO:0007669"/>
    <property type="project" value="UniProtKB-SubCell"/>
</dbReference>
<feature type="compositionally biased region" description="Polar residues" evidence="11">
    <location>
        <begin position="4705"/>
        <end position="4716"/>
    </location>
</feature>
<dbReference type="InterPro" id="IPR040848">
    <property type="entry name" value="AAA_lid_7"/>
</dbReference>
<dbReference type="InterPro" id="IPR012099">
    <property type="entry name" value="Midasin"/>
</dbReference>
<dbReference type="Gene3D" id="3.40.50.300">
    <property type="entry name" value="P-loop containing nucleotide triphosphate hydrolases"/>
    <property type="match status" value="6"/>
</dbReference>
<keyword evidence="7 10" id="KW-0067">ATP-binding</keyword>
<dbReference type="InterPro" id="IPR041190">
    <property type="entry name" value="Midasin_AAA_lid_5"/>
</dbReference>
<dbReference type="InterPro" id="IPR048617">
    <property type="entry name" value="MDN1_AAA_lid_4"/>
</dbReference>
<evidence type="ECO:0000313" key="13">
    <source>
        <dbReference type="EMBL" id="OSD02514.1"/>
    </source>
</evidence>
<dbReference type="GO" id="GO:0005654">
    <property type="term" value="C:nucleoplasm"/>
    <property type="evidence" value="ECO:0007669"/>
    <property type="project" value="UniProtKB-SubCell"/>
</dbReference>
<dbReference type="PROSITE" id="PS00675">
    <property type="entry name" value="SIGMA54_INTERACT_1"/>
    <property type="match status" value="1"/>
</dbReference>
<keyword evidence="5" id="KW-0597">Phosphoprotein</keyword>
<dbReference type="SMART" id="SM00382">
    <property type="entry name" value="AAA"/>
    <property type="match status" value="6"/>
</dbReference>
<dbReference type="PROSITE" id="PS50234">
    <property type="entry name" value="VWFA"/>
    <property type="match status" value="1"/>
</dbReference>
<comment type="function">
    <text evidence="10">Nuclear chaperone required for maturation and nuclear export of pre-60S ribosome subunits.</text>
</comment>
<dbReference type="EMBL" id="KZ084105">
    <property type="protein sequence ID" value="OSD02514.1"/>
    <property type="molecule type" value="Genomic_DNA"/>
</dbReference>
<dbReference type="OrthoDB" id="5186at2759"/>
<sequence>MADHGESFMDTMHLNLKRQTQKLLDQLLPESTYYVALKNAGSQAALLETLSNLMLMPPLTITVAQLFRPLLVDLCARWLQRESDELVAFEALCLLLEIYPEVYSILSCLLRRNGLERGPLALWLSSQASPGMDSRPVHRTLLAYYRLLRANRTLPHALGWSLSPLSQLMQSPHSDNGCKLLAVRCYALQSGMLEGDRVTLEKEVVGDVEDVDCPVQYAINLDGTVREVDGWVLPVLEMERISRARDALLDDEGFYIYAESDSSEPIHPAELSPLVANIHGILMLRSSATTNVELPLIDTPTAIRALRQMALHLSSQLPILLTSAPSAGKSLLISHMAQLLYPGARNHIVSIHLADTSLDPRSLLGSYVSSPTRPGTFEWKEGVLVRAMRQGKWVVFEDIDRATMEVLGIIKPLVESLGADKWIGGRARLEIPSRGIVEAQDSFAVFATRSVQPSRRGAFPAPTFYGAHKFYEVILDSPSASDLRMIIDTKFPRLAGAPAQGLIKLWEGVRAPGTPASTRDVGLRELERLCTRVSVLLPLSHHSMDVDEESAQETDLAQLFPNPTVREDIFLEARDVFFGAGATTMTGRAHLAAVADIVARHLGISEERKEWILHNRTPEFDVEKDVNGRITAVRAGRTRLPARTSKMDIAPPATRPFAMHRPAVSLMARLATAISLAEPILLTGETGTGKTSVVTHLASLLRRPLISLNLSNQTESSDILGGFKPVDARIPGAELQQRFLDLFGGTFSRKKNAHFEESVRKAVQERKWKRAAGLWLEATKLAKNRIQAKQAEEDAKELEGGTPRKRRKVESAGLKVSMDAWDAFERDVQTFEVQHVQGKSKFAFAFVEGPLVKALRNGDWILLDELNLATPETLESISALLQGPTASITLTEQGSLEPIPRHPDFRLFACMNPATDVGKKDLPPNIRSRFTEIDVPPPDADKETLLTIVAQYIGACAVGDKGAIMDVAEFYSAVKRLAEERQIADGSNHRPHFSMRTLARALTFAADMAPTYSLRRALWEGCLMAFTMVLDGPSATAVTALAQKHILAGVRNPRSLLAKEPLPPSDPSAFVKFGPFYLERGPLPEDPAEDYIMTPSVETKLIDLARIISAKRFPVLIEGPTSSGKTSSIEYLAKRTGHRFVRINNHEHTDIQEYIGTYVSDPVTGKLVFKEGLLVRALRQGDWIVLDELNLAPTDVLEALNRLLDDNRELVIPETQEVVRPHPHFMLFATQNPPGLYAGRKVLSRAFRNRFLEVHFEDVPQAELETILCQRCRIAPSYGQRIVAVFRELQKRRQSSRVFESKQGFATLRDLFRWAGRDAISYEELAANGYMLLAERARRDDDKAVVKEVIESIMKVRIDESSLYDLKNPKFDPETFLGCPLPSSSQVVWTSAMQRLFVLTARALRFNEPVLLVGETGCGKTSVCQLYAEVLGRALRAVNCHQNTETADLIGGLRPIRNKAVAEAETIREAVALLSQYGVSHVAQDVPSLTTAIDGLLKAGSMAAVQEASLHDMRARLQRLSAMFEWRDGPLVEAMRNGDVFLLDEISLADDSVLERLNSVLESGRTIVLAERGGSDEEIPAIKASEDFKFVATMNPGGDYGKKELSPALRNRFTEIWVPPITDRRDLECIVETLWKHEVLRAYTKPLLDFVEWLCAAVGDRAFANLRDILAWVSFSNAAIVHNADTLLPNAVFHHAAEMTFLDGLGSMPQLSAYSKEALERLKSEALAKLHELVPLPSGSCDNQVLSYDPSGARFGVFSVPRGPLEPAAQNFSLEAPTTRDNVMRVVRACQLQKPIMLEGSPGVGKTSLVAALANMCGYHLCRINLSDQTDLVDLFGSDLPVEGGEPGQFAWKDAEFLRALQEGHWVLLDEMNLAPQSVLEGLNAVLDHRGTVYIPELGRSFVRHPSFRIFAAQNPLQQGGGRKGLPKSFLNRFTKVYVQEMSSADLLLICRNLFPQYPSHLLEKMISYMGVLNEETMVKRSFAREGAPWEFNLRDVIRWATLLCKTDPPTHPSIYLSSVILQRFRTPEDRNCALKLFTTTFGECEVDKPVPILTPTHLQIGHYRSNRSGRLSASRGGRILRASLPALESLGTCVSHGWLAIVNGPKNSGKTTLVRTLANLLGKTLHEVTINNATDATDILGSFEETDLGYRLSGIVGRLLVVIEDISCSSSGWQLPVVSDSIASLRLSSDNLSSSSFLATLGNLNQILEGLSDAPEPYRSRCATISRDVLELSKQGPKAGRLEWVDGPLVRALKEGHWLLLDGANLCSASVLDRLNSLCEMGGALTLNERGAVNGEVQILYPHPDFRLFMSADPQYGELSRAMRNRGIEIALPSEMDAEDFRRLLDHLRCPPRLAADPPDLRSHFTTFSLVRRGVAPYSAISPAAPSWPSDGLLAEDSANGHAAELGPPIATSFGAASSERAILYFIAANVVPDALKHLSRLIPYFDGPPSTYISALHAFLGVIACSDVYRNIVQMRKNYSHSSQIPCDVVLAQPLYVDAHDTAYATSHAPLDDTPSLSLRYLRLLTAVTSDFERVIKTGQDYSDTHAKRLDKSRPENRAVIDALKLVNTIREVASAFLNRPFSPIHHQDVDVLLKFAAYGRFLQSATPASGSFDFSLALAVVEWMEEALSVNQSTPDTLVEVARAVSHLREAVSLSTGTGLFDLWRNLWPEQPDPHSGDMLAKLENAARSVRNVAHGIKIRGQMLDLMSLWVVANVSPENHRHQIIKLSGEVAKRLAEVGDLHEVYNHNIDYVQMCTRLQALHGVSTDDPALGTIIQSLIDISCSDSEVPLHDLIAFKRIVWARDAGESVAPVFIQSVKDWLGQLWAATPTGELSGASALCHPIELSDTVIACDDTIRAFNELAQYDTALKRRLTMRSGVLITNASRWAMLLSLLTRTTLLVVSSITSSVVEHMNNIAGHPLDVALLITTLDDMQEPRIASSYHKHLRIPFQALRDADTAGAWELLGHGWIGLSRFLLELYIPNVPVDPAAIEKYSVQFWEEQRIIIEDELRLHHEHEHRRSGRDDNVVSRYLSKELSTASRRTVKDSKRVPNRFDTMKLHAYWAEVAQFLAHAASTANIDSIVTSLQAQEASGSMREQVFQESTAAFTQRLDSAYPDFADVSGLLQLALSQQRLGLRLIADAAASSELSDVEGRCAAAALVAFPTVLGSEILLAVSQPAEPSFSLILAKLAAVASDVSSGVDLDARLRQVEEIYEQSLGLWLIDKARAEEAEREAQSLYRHKMDSHAPATDAELEEQEFLALFPEYEDLLEANATPATQSRKKPSVLVDSADTRSLCLLHQRLFGKNLSPSSVPDADFWTLRKTLVRDILSSQASRLPETLDQLSRPYQISLLLGRLSMLHGSTSASLRPYNFYSDPNLPEIRKGLEVLRRMVDRLVALIKEWPDQMVLQHLKARCEAILNLDIFSPVAKILSAIEQLLLQMEDWEMYANRENTLKAYQHDLASLVVSWRRLELTSWQGLLRTQAQEFADGASEYWFRLYEATARGVVSAIQEEELGEEAAFAKYIDGLVPLLDTFISSTPLGQFAQRLDYLEAFENYCKYYSGTLTGTQSAAFHRAHRVLRFTRMYYAQFAPRIASSLASQQEVLEKEIRGFIKLASWKDINVHALKQSAQRTHRQLYKCVRKFKEILRQPVTPLLVPPAAGPEEATTPAIALPLHLTEGPPSLPAFSDNQPQPEHLLNLERTFKNFQSVVRGRIGSLVEALSPGAVEDISGEIITTLQRLASASVPNDVTGEQREKAQKAILVRKRKAWSDLLKELKRIGLAMNVKPEVLEQQSNPRWLREQPVVADMRAAIGPFEKSEVYLLRLSKLLPDLRSSLSNHNPDVGTRDLQRGTNLVESAFSLAVEARASFVDAVEQHSNLQELAKRLHTIAQHPRIVASGPEAQVRAVHIKEDLGRLVSALEETNTIWKQYLDELPEDTEALPSAMQELTSAIAVSNSLFNQVADVTAKVKLTPVPVLLEDEAALIEQALDHVRTVGQLLRGWTEGPNVVAIFARSVLEWLEKRDAFSNAQFEHIRSEVSTDNTAGLIDRLLLSAQGILAIPLPPAKSESDMDETPDRFVRDYNRSIMQITRALKQDEVSALLTSVVKDAVRTSPEELGTRLARILPFLDTYLELARVQLTNHCAWTKALFKLDYVICTVMRTIAQDGFCKPPDAGEAEAGEGAMEDAGGVGLGEGTGKENVSKEIEDESQVEGLQGEAEEDEDVERAEEGNALEMSEDFGGKMQDVEEEEGEGEEDEDEGSDEEEPEEQIGDLDAADPSAVDEKLWGDESGPEDTKQDQNQTAEDHSTKQQQQESETVAKEDEGRKESKEKQKEQSAEEGKEGEEGEEPVPEDAMQEEEAQEEEGEQDQQGGAPLDDFVPEANTLDLPEDLDFGKDDGKEPEMDEDIDMGEDEGGEDEAEGPEEERPGEGVDEGAEEDDAMDMEDNPQAVPEEAPQPENVSEDIVDGATAQPDLHAGIGQDSGEAGDQAMADAEQGQGAQGPSSAGKAGGPEEEAQEGEKSSEDAAQEQRPQEQSTDAAANATEAVDEGKDTSGSARSRQGAAPSQMKSQPLQNNPLRSIGDALREISQRFDEILEGEGPQERTEEMDTSGAPQLEYLRPEEDKGADEMQALGPAQQEDVAKLNELKFLDQEAPPVEDVQPMDEDPPELAPEPSHRPPTSTLHAEPAAQAIRDDVKSALTQTEVRSQQPGQAATGLPEPHPSDKLVPAEDAERDPQLEVELALRQWQAEGQPGAQAEDMWRKYESLTHDLSYALCEQLRLILEPTMATRLKGDYRTGKRLNMKKIIPYIASEFTKDKIWLRRTRPSTREYQVLIALDDSRSMAESHSVHLAFQTLALVAKALGRLEVGDVAIAKFGEAVDVLHGFDGGPFTDQAGTRVMSAFRFDQKATQVLSLVETSLKMLEEARERRAISSSSAADLWQLEIIISDGICQDHERLRTVLRRAEEQRVMVVFIVLDSLHSKSTGGAGANENSILSMNQVAYKMVDGRMDLQVERYLDTFPFEYYVVLRNVEALPDVLAGTLKQFFERVAEA</sequence>
<dbReference type="InterPro" id="IPR036465">
    <property type="entry name" value="vWFA_dom_sf"/>
</dbReference>
<name>A0A1Y2IPG6_TRAC3</name>
<feature type="compositionally biased region" description="Basic and acidic residues" evidence="11">
    <location>
        <begin position="790"/>
        <end position="799"/>
    </location>
</feature>
<dbReference type="CDD" id="cd00009">
    <property type="entry name" value="AAA"/>
    <property type="match status" value="2"/>
</dbReference>
<dbReference type="SUPFAM" id="SSF52540">
    <property type="entry name" value="P-loop containing nucleoside triphosphate hydrolases"/>
    <property type="match status" value="6"/>
</dbReference>
<feature type="compositionally biased region" description="Basic and acidic residues" evidence="11">
    <location>
        <begin position="4286"/>
        <end position="4313"/>
    </location>
</feature>
<evidence type="ECO:0000313" key="14">
    <source>
        <dbReference type="Proteomes" id="UP000193067"/>
    </source>
</evidence>
<dbReference type="InterPro" id="IPR025662">
    <property type="entry name" value="Sigma_54_int_dom_ATP-bd_1"/>
</dbReference>
<organism evidence="13 14">
    <name type="scientific">Trametes coccinea (strain BRFM310)</name>
    <name type="common">Pycnoporus coccineus</name>
    <dbReference type="NCBI Taxonomy" id="1353009"/>
    <lineage>
        <taxon>Eukaryota</taxon>
        <taxon>Fungi</taxon>
        <taxon>Dikarya</taxon>
        <taxon>Basidiomycota</taxon>
        <taxon>Agaricomycotina</taxon>
        <taxon>Agaricomycetes</taxon>
        <taxon>Polyporales</taxon>
        <taxon>Polyporaceae</taxon>
        <taxon>Trametes</taxon>
    </lineage>
</organism>
<dbReference type="Pfam" id="PF17865">
    <property type="entry name" value="AAA_lid_5"/>
    <property type="match status" value="1"/>
</dbReference>
<feature type="compositionally biased region" description="Basic and acidic residues" evidence="11">
    <location>
        <begin position="4397"/>
        <end position="4406"/>
    </location>
</feature>
<evidence type="ECO:0000259" key="12">
    <source>
        <dbReference type="PROSITE" id="PS50234"/>
    </source>
</evidence>
<feature type="compositionally biased region" description="Basic and acidic residues" evidence="11">
    <location>
        <begin position="4588"/>
        <end position="4598"/>
    </location>
</feature>
<dbReference type="PANTHER" id="PTHR48103:SF2">
    <property type="entry name" value="MIDASIN"/>
    <property type="match status" value="1"/>
</dbReference>
<evidence type="ECO:0000256" key="9">
    <source>
        <dbReference type="ARBA" id="ARBA00023242"/>
    </source>
</evidence>
<reference evidence="13 14" key="1">
    <citation type="journal article" date="2015" name="Biotechnol. Biofuels">
        <title>Enhanced degradation of softwood versus hardwood by the white-rot fungus Pycnoporus coccineus.</title>
        <authorList>
            <person name="Couturier M."/>
            <person name="Navarro D."/>
            <person name="Chevret D."/>
            <person name="Henrissat B."/>
            <person name="Piumi F."/>
            <person name="Ruiz-Duenas F.J."/>
            <person name="Martinez A.T."/>
            <person name="Grigoriev I.V."/>
            <person name="Riley R."/>
            <person name="Lipzen A."/>
            <person name="Berrin J.G."/>
            <person name="Master E.R."/>
            <person name="Rosso M.N."/>
        </authorList>
    </citation>
    <scope>NUCLEOTIDE SEQUENCE [LARGE SCALE GENOMIC DNA]</scope>
    <source>
        <strain evidence="13 14">BRFM310</strain>
    </source>
</reference>
<evidence type="ECO:0000256" key="11">
    <source>
        <dbReference type="SAM" id="MobiDB-lite"/>
    </source>
</evidence>
<feature type="compositionally biased region" description="Low complexity" evidence="11">
    <location>
        <begin position="4498"/>
        <end position="4511"/>
    </location>
</feature>
<dbReference type="Pfam" id="PF07728">
    <property type="entry name" value="AAA_5"/>
    <property type="match status" value="8"/>
</dbReference>
<dbReference type="FunFam" id="3.40.50.300:FF:000142">
    <property type="entry name" value="Midasin"/>
    <property type="match status" value="1"/>
</dbReference>
<feature type="compositionally biased region" description="Basic and acidic residues" evidence="11">
    <location>
        <begin position="4623"/>
        <end position="4632"/>
    </location>
</feature>
<gene>
    <name evidence="13" type="ORF">PYCCODRAFT_1477771</name>
</gene>
<dbReference type="FunFam" id="3.40.50.300:FF:001368">
    <property type="entry name" value="Midasin"/>
    <property type="match status" value="1"/>
</dbReference>
<comment type="subcellular location">
    <subcellularLocation>
        <location evidence="1">Nucleus</location>
        <location evidence="1">Nucleolus</location>
    </subcellularLocation>
    <subcellularLocation>
        <location evidence="2">Nucleus</location>
        <location evidence="2">Nucleoplasm</location>
    </subcellularLocation>
</comment>
<feature type="region of interest" description="Disordered" evidence="11">
    <location>
        <begin position="790"/>
        <end position="810"/>
    </location>
</feature>
<feature type="compositionally biased region" description="Acidic residues" evidence="11">
    <location>
        <begin position="4251"/>
        <end position="4280"/>
    </location>
</feature>
<dbReference type="FunFam" id="3.40.50.300:FF:000712">
    <property type="entry name" value="Midasin"/>
    <property type="match status" value="1"/>
</dbReference>
<evidence type="ECO:0000256" key="8">
    <source>
        <dbReference type="ARBA" id="ARBA00023186"/>
    </source>
</evidence>
<dbReference type="GO" id="GO:0000055">
    <property type="term" value="P:ribosomal large subunit export from nucleus"/>
    <property type="evidence" value="ECO:0007669"/>
    <property type="project" value="TreeGrafter"/>
</dbReference>